<comment type="caution">
    <text evidence="2">The sequence shown here is derived from an EMBL/GenBank/DDBJ whole genome shotgun (WGS) entry which is preliminary data.</text>
</comment>
<evidence type="ECO:0000313" key="3">
    <source>
        <dbReference type="Proteomes" id="UP000299102"/>
    </source>
</evidence>
<sequence length="124" mass="13998">MRASERHASLPLGHAVRWRRENAPRRHPDRYSASSRDVLIQKVTNTLEITISNYVGPLFVRVAQTRLIFQLIQLEIRVSLQIIGVDSGPIQTRESTMSKGANDERYNRATVGDDVDSLPTRTAS</sequence>
<protein>
    <submittedName>
        <fullName evidence="2">Uncharacterized protein</fullName>
    </submittedName>
</protein>
<dbReference type="Proteomes" id="UP000299102">
    <property type="component" value="Unassembled WGS sequence"/>
</dbReference>
<feature type="region of interest" description="Disordered" evidence="1">
    <location>
        <begin position="91"/>
        <end position="124"/>
    </location>
</feature>
<evidence type="ECO:0000313" key="2">
    <source>
        <dbReference type="EMBL" id="GBP13662.1"/>
    </source>
</evidence>
<dbReference type="EMBL" id="BGZK01000058">
    <property type="protein sequence ID" value="GBP13662.1"/>
    <property type="molecule type" value="Genomic_DNA"/>
</dbReference>
<accession>A0A4C1TGQ1</accession>
<name>A0A4C1TGQ1_EUMVA</name>
<organism evidence="2 3">
    <name type="scientific">Eumeta variegata</name>
    <name type="common">Bagworm moth</name>
    <name type="synonym">Eumeta japonica</name>
    <dbReference type="NCBI Taxonomy" id="151549"/>
    <lineage>
        <taxon>Eukaryota</taxon>
        <taxon>Metazoa</taxon>
        <taxon>Ecdysozoa</taxon>
        <taxon>Arthropoda</taxon>
        <taxon>Hexapoda</taxon>
        <taxon>Insecta</taxon>
        <taxon>Pterygota</taxon>
        <taxon>Neoptera</taxon>
        <taxon>Endopterygota</taxon>
        <taxon>Lepidoptera</taxon>
        <taxon>Glossata</taxon>
        <taxon>Ditrysia</taxon>
        <taxon>Tineoidea</taxon>
        <taxon>Psychidae</taxon>
        <taxon>Oiketicinae</taxon>
        <taxon>Eumeta</taxon>
    </lineage>
</organism>
<proteinExistence type="predicted"/>
<reference evidence="2 3" key="1">
    <citation type="journal article" date="2019" name="Commun. Biol.">
        <title>The bagworm genome reveals a unique fibroin gene that provides high tensile strength.</title>
        <authorList>
            <person name="Kono N."/>
            <person name="Nakamura H."/>
            <person name="Ohtoshi R."/>
            <person name="Tomita M."/>
            <person name="Numata K."/>
            <person name="Arakawa K."/>
        </authorList>
    </citation>
    <scope>NUCLEOTIDE SEQUENCE [LARGE SCALE GENOMIC DNA]</scope>
</reference>
<keyword evidence="3" id="KW-1185">Reference proteome</keyword>
<evidence type="ECO:0000256" key="1">
    <source>
        <dbReference type="SAM" id="MobiDB-lite"/>
    </source>
</evidence>
<gene>
    <name evidence="2" type="ORF">EVAR_6998_1</name>
</gene>
<dbReference type="AlphaFoldDB" id="A0A4C1TGQ1"/>